<name>A0A022WEA6_TRIRU</name>
<accession>A0A022WEA6</accession>
<gene>
    <name evidence="1" type="ORF">H103_01103</name>
</gene>
<reference evidence="1" key="1">
    <citation type="submission" date="2014-02" db="EMBL/GenBank/DDBJ databases">
        <title>The Genome Sequence of Trichophyton rubrum (morphotype fischeri) CBS 288.86.</title>
        <authorList>
            <consortium name="The Broad Institute Genomics Platform"/>
            <person name="Cuomo C.A."/>
            <person name="White T.C."/>
            <person name="Graser Y."/>
            <person name="Martinez-Rossi N."/>
            <person name="Heitman J."/>
            <person name="Young S.K."/>
            <person name="Zeng Q."/>
            <person name="Gargeya S."/>
            <person name="Abouelleil A."/>
            <person name="Alvarado L."/>
            <person name="Chapman S.B."/>
            <person name="Gainer-Dewar J."/>
            <person name="Goldberg J."/>
            <person name="Griggs A."/>
            <person name="Gujja S."/>
            <person name="Hansen M."/>
            <person name="Howarth C."/>
            <person name="Imamovic A."/>
            <person name="Larimer J."/>
            <person name="Martinez D."/>
            <person name="Murphy C."/>
            <person name="Pearson M.D."/>
            <person name="Persinoti G."/>
            <person name="Poon T."/>
            <person name="Priest M."/>
            <person name="Roberts A.D."/>
            <person name="Saif S."/>
            <person name="Shea T.D."/>
            <person name="Sykes S.N."/>
            <person name="Wortman J."/>
            <person name="Nusbaum C."/>
            <person name="Birren B."/>
        </authorList>
    </citation>
    <scope>NUCLEOTIDE SEQUENCE [LARGE SCALE GENOMIC DNA]</scope>
    <source>
        <strain evidence="1">CBS 288.86</strain>
    </source>
</reference>
<dbReference type="Proteomes" id="UP000023758">
    <property type="component" value="Unassembled WGS sequence"/>
</dbReference>
<dbReference type="EMBL" id="KK207718">
    <property type="protein sequence ID" value="EZF56481.1"/>
    <property type="molecule type" value="Genomic_DNA"/>
</dbReference>
<sequence length="180" mass="19315">MPALATIEKAMLQLGLAPSQAVGKTPENRDNKHKFSGNSKKGFSKLPWALISALIIAPTNSSGGQGGRGNIKTATNAVDGKFPGHIRTLGLRTGTTCACHNGVLLVPADPVLLMEGCQTKHSDLWVVAFNFRSWIQKRFAGILGGVLPHVQCRHLHMINNAQVGSFLLFRGLPSPSHFTE</sequence>
<protein>
    <submittedName>
        <fullName evidence="1">Uncharacterized protein</fullName>
    </submittedName>
</protein>
<dbReference type="HOGENOM" id="CLU_1526266_0_0_1"/>
<proteinExistence type="predicted"/>
<dbReference type="AlphaFoldDB" id="A0A022WEA6"/>
<organism evidence="1">
    <name type="scientific">Trichophyton rubrum CBS 288.86</name>
    <dbReference type="NCBI Taxonomy" id="1215330"/>
    <lineage>
        <taxon>Eukaryota</taxon>
        <taxon>Fungi</taxon>
        <taxon>Dikarya</taxon>
        <taxon>Ascomycota</taxon>
        <taxon>Pezizomycotina</taxon>
        <taxon>Eurotiomycetes</taxon>
        <taxon>Eurotiomycetidae</taxon>
        <taxon>Onygenales</taxon>
        <taxon>Arthrodermataceae</taxon>
        <taxon>Trichophyton</taxon>
    </lineage>
</organism>
<evidence type="ECO:0000313" key="1">
    <source>
        <dbReference type="EMBL" id="EZF56481.1"/>
    </source>
</evidence>